<keyword evidence="2 5" id="KW-0812">Transmembrane</keyword>
<protein>
    <recommendedName>
        <fullName evidence="5">Transport permease protein</fullName>
    </recommendedName>
</protein>
<comment type="subcellular location">
    <subcellularLocation>
        <location evidence="5">Cell inner membrane</location>
        <topology evidence="5">Multi-pass membrane protein</topology>
    </subcellularLocation>
    <subcellularLocation>
        <location evidence="1">Membrane</location>
        <topology evidence="1">Multi-pass membrane protein</topology>
    </subcellularLocation>
</comment>
<feature type="transmembrane region" description="Helical" evidence="5">
    <location>
        <begin position="257"/>
        <end position="280"/>
    </location>
</feature>
<feature type="domain" description="ABC transmembrane type-2" evidence="6">
    <location>
        <begin position="56"/>
        <end position="288"/>
    </location>
</feature>
<evidence type="ECO:0000256" key="2">
    <source>
        <dbReference type="ARBA" id="ARBA00022692"/>
    </source>
</evidence>
<name>A0ABY6XSN0_9BURK</name>
<dbReference type="PIRSF" id="PIRSF006648">
    <property type="entry name" value="DrrB"/>
    <property type="match status" value="1"/>
</dbReference>
<dbReference type="InterPro" id="IPR047817">
    <property type="entry name" value="ABC2_TM_bact-type"/>
</dbReference>
<comment type="caution">
    <text evidence="7">The sequence shown here is derived from an EMBL/GenBank/DDBJ whole genome shotgun (WGS) entry which is preliminary data.</text>
</comment>
<keyword evidence="3 5" id="KW-1133">Transmembrane helix</keyword>
<reference evidence="7 8" key="1">
    <citation type="submission" date="2019-09" db="EMBL/GenBank/DDBJ databases">
        <authorList>
            <person name="Depoorter E."/>
        </authorList>
    </citation>
    <scope>NUCLEOTIDE SEQUENCE [LARGE SCALE GENOMIC DNA]</scope>
    <source>
        <strain evidence="7 8">R-17378</strain>
    </source>
</reference>
<evidence type="ECO:0000259" key="6">
    <source>
        <dbReference type="PROSITE" id="PS51012"/>
    </source>
</evidence>
<dbReference type="RefSeq" id="WP_174957805.1">
    <property type="nucleotide sequence ID" value="NZ_CABVQG010000011.1"/>
</dbReference>
<feature type="transmembrane region" description="Helical" evidence="5">
    <location>
        <begin position="203"/>
        <end position="222"/>
    </location>
</feature>
<gene>
    <name evidence="7" type="ORF">BLA17378_03488</name>
</gene>
<dbReference type="Proteomes" id="UP000494120">
    <property type="component" value="Unassembled WGS sequence"/>
</dbReference>
<dbReference type="PANTHER" id="PTHR43229:SF2">
    <property type="entry name" value="NODULATION PROTEIN J"/>
    <property type="match status" value="1"/>
</dbReference>
<keyword evidence="4 5" id="KW-0472">Membrane</keyword>
<keyword evidence="5" id="KW-0813">Transport</keyword>
<dbReference type="PANTHER" id="PTHR43229">
    <property type="entry name" value="NODULATION PROTEIN J"/>
    <property type="match status" value="1"/>
</dbReference>
<feature type="transmembrane region" description="Helical" evidence="5">
    <location>
        <begin position="97"/>
        <end position="115"/>
    </location>
</feature>
<evidence type="ECO:0000256" key="5">
    <source>
        <dbReference type="RuleBase" id="RU361157"/>
    </source>
</evidence>
<dbReference type="Pfam" id="PF01061">
    <property type="entry name" value="ABC2_membrane"/>
    <property type="match status" value="1"/>
</dbReference>
<dbReference type="InterPro" id="IPR051784">
    <property type="entry name" value="Nod_factor_ABC_transporter"/>
</dbReference>
<keyword evidence="5" id="KW-1003">Cell membrane</keyword>
<sequence>MKSRRLAALPSGSDETVAPAAVRTRMPRPLRHLAGFVTKTLAIADMEIRKLRHDPTELATRAIQPALWLLIFGQVMSRARAIETADMRYLDFLTPGILAQSVLFIAIFNGISIIWERDLGIVHKFLATPTPRAALVMGKALGGGARALVQAVVVMALGAMLGVHMRYDPAALAGLVLFVVLGAAVFSTFSLIIACLVKTRERFMGVGQVLTMPLFFASNAIYPTAMMPRALQVVAHLNPLSYQVDALRMLLLPGYGAIAHIGLATDFLVLTGSLVLLVTVSARLYPHIAR</sequence>
<accession>A0ABY6XSN0</accession>
<dbReference type="InterPro" id="IPR013525">
    <property type="entry name" value="ABC2_TM"/>
</dbReference>
<comment type="similarity">
    <text evidence="5">Belongs to the ABC-2 integral membrane protein family.</text>
</comment>
<evidence type="ECO:0000256" key="3">
    <source>
        <dbReference type="ARBA" id="ARBA00022989"/>
    </source>
</evidence>
<feature type="transmembrane region" description="Helical" evidence="5">
    <location>
        <begin position="147"/>
        <end position="165"/>
    </location>
</feature>
<dbReference type="PROSITE" id="PS51012">
    <property type="entry name" value="ABC_TM2"/>
    <property type="match status" value="1"/>
</dbReference>
<evidence type="ECO:0000256" key="1">
    <source>
        <dbReference type="ARBA" id="ARBA00004141"/>
    </source>
</evidence>
<dbReference type="EMBL" id="CABVQG010000011">
    <property type="protein sequence ID" value="VWC74249.1"/>
    <property type="molecule type" value="Genomic_DNA"/>
</dbReference>
<proteinExistence type="inferred from homology"/>
<evidence type="ECO:0000313" key="7">
    <source>
        <dbReference type="EMBL" id="VWC74249.1"/>
    </source>
</evidence>
<feature type="transmembrane region" description="Helical" evidence="5">
    <location>
        <begin position="171"/>
        <end position="196"/>
    </location>
</feature>
<organism evidence="7 8">
    <name type="scientific">Burkholderia aenigmatica</name>
    <dbReference type="NCBI Taxonomy" id="2015348"/>
    <lineage>
        <taxon>Bacteria</taxon>
        <taxon>Pseudomonadati</taxon>
        <taxon>Pseudomonadota</taxon>
        <taxon>Betaproteobacteria</taxon>
        <taxon>Burkholderiales</taxon>
        <taxon>Burkholderiaceae</taxon>
        <taxon>Burkholderia</taxon>
        <taxon>Burkholderia cepacia complex</taxon>
    </lineage>
</organism>
<feature type="transmembrane region" description="Helical" evidence="5">
    <location>
        <begin position="58"/>
        <end position="77"/>
    </location>
</feature>
<evidence type="ECO:0000256" key="4">
    <source>
        <dbReference type="ARBA" id="ARBA00023136"/>
    </source>
</evidence>
<keyword evidence="8" id="KW-1185">Reference proteome</keyword>
<dbReference type="PRINTS" id="PR00164">
    <property type="entry name" value="ABC2TRNSPORT"/>
</dbReference>
<evidence type="ECO:0000313" key="8">
    <source>
        <dbReference type="Proteomes" id="UP000494120"/>
    </source>
</evidence>
<dbReference type="InterPro" id="IPR000412">
    <property type="entry name" value="ABC_2_transport"/>
</dbReference>